<accession>A0A1W1I5Z6</accession>
<proteinExistence type="predicted"/>
<dbReference type="Proteomes" id="UP000192042">
    <property type="component" value="Chromosome I"/>
</dbReference>
<gene>
    <name evidence="1" type="ORF">NSJP_2252</name>
</gene>
<dbReference type="STRING" id="1325564.NSJP_2252"/>
<name>A0A1W1I5Z6_9BACT</name>
<organism evidence="1 2">
    <name type="scientific">Nitrospira japonica</name>
    <dbReference type="NCBI Taxonomy" id="1325564"/>
    <lineage>
        <taxon>Bacteria</taxon>
        <taxon>Pseudomonadati</taxon>
        <taxon>Nitrospirota</taxon>
        <taxon>Nitrospiria</taxon>
        <taxon>Nitrospirales</taxon>
        <taxon>Nitrospiraceae</taxon>
        <taxon>Nitrospira</taxon>
    </lineage>
</organism>
<protein>
    <submittedName>
        <fullName evidence="1">Uncharacterized protein</fullName>
    </submittedName>
</protein>
<dbReference type="AlphaFoldDB" id="A0A1W1I5Z6"/>
<sequence>MRAWNPQGWLRIIAQALIAVRRTGRSQARISLPAHYTQADRRLLRGNDRDLPAQGGPE</sequence>
<dbReference type="KEGG" id="nja:NSJP_2252"/>
<dbReference type="EMBL" id="LT828648">
    <property type="protein sequence ID" value="SLM48424.1"/>
    <property type="molecule type" value="Genomic_DNA"/>
</dbReference>
<reference evidence="1 2" key="1">
    <citation type="submission" date="2017-03" db="EMBL/GenBank/DDBJ databases">
        <authorList>
            <person name="Afonso C.L."/>
            <person name="Miller P.J."/>
            <person name="Scott M.A."/>
            <person name="Spackman E."/>
            <person name="Goraichik I."/>
            <person name="Dimitrov K.M."/>
            <person name="Suarez D.L."/>
            <person name="Swayne D.E."/>
        </authorList>
    </citation>
    <scope>NUCLEOTIDE SEQUENCE [LARGE SCALE GENOMIC DNA]</scope>
    <source>
        <strain evidence="1">Genome sequencing of Nitrospira japonica strain NJ11</strain>
    </source>
</reference>
<evidence type="ECO:0000313" key="2">
    <source>
        <dbReference type="Proteomes" id="UP000192042"/>
    </source>
</evidence>
<keyword evidence="2" id="KW-1185">Reference proteome</keyword>
<evidence type="ECO:0000313" key="1">
    <source>
        <dbReference type="EMBL" id="SLM48424.1"/>
    </source>
</evidence>